<keyword evidence="3 5" id="KW-1133">Transmembrane helix</keyword>
<dbReference type="Proteomes" id="UP000509448">
    <property type="component" value="Chromosome"/>
</dbReference>
<feature type="transmembrane region" description="Helical" evidence="5">
    <location>
        <begin position="183"/>
        <end position="202"/>
    </location>
</feature>
<evidence type="ECO:0000313" key="7">
    <source>
        <dbReference type="Proteomes" id="UP000509448"/>
    </source>
</evidence>
<protein>
    <submittedName>
        <fullName evidence="6">Transmembrane component of general energizing module of ECF transporters</fullName>
    </submittedName>
</protein>
<dbReference type="CDD" id="cd16914">
    <property type="entry name" value="EcfT"/>
    <property type="match status" value="1"/>
</dbReference>
<evidence type="ECO:0000256" key="3">
    <source>
        <dbReference type="ARBA" id="ARBA00022989"/>
    </source>
</evidence>
<sequence>MVLFVFPLLSYRLTALAIDYIAALTIAIAGGFAVSLMRVQAPTAILATIISLSEVAAGYRALTAAATGLRFLDVITAASIFYLVTPTDEVGDVLFWLGVPEEALIWTVVSLRFVPTMARDLSMVIDAQSSRGMGAGGLIDWIRGLPSLVTPAIVISLIRGREVAEAMEIRGYRPGRQPSGQRWQCIIAIFLAVLLTTTIILAPSI</sequence>
<keyword evidence="2 5" id="KW-0812">Transmembrane</keyword>
<reference evidence="6 7" key="1">
    <citation type="journal article" date="2019" name="ISME J.">
        <title>Isolation and characterization of a thermophilic sulfur- and iron-reducing thaumarchaeote from a terrestrial acidic hot spring.</title>
        <authorList>
            <person name="Kato S."/>
            <person name="Itoh T."/>
            <person name="Yuki M."/>
            <person name="Nagamori M."/>
            <person name="Ohnishi M."/>
            <person name="Uematsu K."/>
            <person name="Suzuki K."/>
            <person name="Takashina T."/>
            <person name="Ohkuma M."/>
        </authorList>
    </citation>
    <scope>NUCLEOTIDE SEQUENCE [LARGE SCALE GENOMIC DNA]</scope>
    <source>
        <strain evidence="6 7">NAS-02</strain>
    </source>
</reference>
<organism evidence="6 7">
    <name type="scientific">Conexivisphaera calida</name>
    <dbReference type="NCBI Taxonomy" id="1874277"/>
    <lineage>
        <taxon>Archaea</taxon>
        <taxon>Nitrososphaerota</taxon>
        <taxon>Conexivisphaeria</taxon>
        <taxon>Conexivisphaerales</taxon>
        <taxon>Conexivisphaeraceae</taxon>
        <taxon>Conexivisphaera</taxon>
    </lineage>
</organism>
<name>A0A4P2VJT0_9ARCH</name>
<keyword evidence="4 5" id="KW-0472">Membrane</keyword>
<dbReference type="EMBL" id="AP018732">
    <property type="protein sequence ID" value="BBE41585.1"/>
    <property type="molecule type" value="Genomic_DNA"/>
</dbReference>
<evidence type="ECO:0000256" key="2">
    <source>
        <dbReference type="ARBA" id="ARBA00022692"/>
    </source>
</evidence>
<accession>A0A4P2VJT0</accession>
<keyword evidence="7" id="KW-1185">Reference proteome</keyword>
<evidence type="ECO:0000256" key="1">
    <source>
        <dbReference type="ARBA" id="ARBA00004141"/>
    </source>
</evidence>
<evidence type="ECO:0000313" key="6">
    <source>
        <dbReference type="EMBL" id="BBE41585.1"/>
    </source>
</evidence>
<evidence type="ECO:0000256" key="4">
    <source>
        <dbReference type="ARBA" id="ARBA00023136"/>
    </source>
</evidence>
<comment type="subcellular location">
    <subcellularLocation>
        <location evidence="1">Membrane</location>
        <topology evidence="1">Multi-pass membrane protein</topology>
    </subcellularLocation>
</comment>
<dbReference type="InterPro" id="IPR003339">
    <property type="entry name" value="ABC/ECF_trnsptr_transmembrane"/>
</dbReference>
<dbReference type="AlphaFoldDB" id="A0A4P2VJT0"/>
<dbReference type="GO" id="GO:0005886">
    <property type="term" value="C:plasma membrane"/>
    <property type="evidence" value="ECO:0007669"/>
    <property type="project" value="TreeGrafter"/>
</dbReference>
<evidence type="ECO:0000256" key="5">
    <source>
        <dbReference type="SAM" id="Phobius"/>
    </source>
</evidence>
<dbReference type="PANTHER" id="PTHR33514">
    <property type="entry name" value="PROTEIN ABCI12, CHLOROPLASTIC"/>
    <property type="match status" value="1"/>
</dbReference>
<dbReference type="KEGG" id="ccai:NAS2_0188"/>
<dbReference type="Pfam" id="PF02361">
    <property type="entry name" value="CbiQ"/>
    <property type="match status" value="1"/>
</dbReference>
<dbReference type="PANTHER" id="PTHR33514:SF13">
    <property type="entry name" value="PROTEIN ABCI12, CHLOROPLASTIC"/>
    <property type="match status" value="1"/>
</dbReference>
<feature type="transmembrane region" description="Helical" evidence="5">
    <location>
        <begin position="20"/>
        <end position="39"/>
    </location>
</feature>
<gene>
    <name evidence="6" type="ORF">NAS2_0188</name>
</gene>
<proteinExistence type="predicted"/>